<protein>
    <recommendedName>
        <fullName evidence="4">Glycosyl hydrolase family 32 N-terminal domain-containing protein</fullName>
    </recommendedName>
</protein>
<evidence type="ECO:0000256" key="1">
    <source>
        <dbReference type="SAM" id="Phobius"/>
    </source>
</evidence>
<dbReference type="InterPro" id="IPR036278">
    <property type="entry name" value="Sialidase_sf"/>
</dbReference>
<keyword evidence="1" id="KW-0472">Membrane</keyword>
<dbReference type="Proteomes" id="UP000288028">
    <property type="component" value="Unassembled WGS sequence"/>
</dbReference>
<accession>A0A430B5I3</accession>
<dbReference type="RefSeq" id="WP_126793429.1">
    <property type="nucleotide sequence ID" value="NZ_CP060720.1"/>
</dbReference>
<dbReference type="SUPFAM" id="SSF50939">
    <property type="entry name" value="Sialidases"/>
    <property type="match status" value="1"/>
</dbReference>
<name>A0A430B5I3_9ENTE</name>
<evidence type="ECO:0008006" key="4">
    <source>
        <dbReference type="Google" id="ProtNLM"/>
    </source>
</evidence>
<dbReference type="InterPro" id="IPR023296">
    <property type="entry name" value="Glyco_hydro_beta-prop_sf"/>
</dbReference>
<feature type="transmembrane region" description="Helical" evidence="1">
    <location>
        <begin position="40"/>
        <end position="62"/>
    </location>
</feature>
<dbReference type="EMBL" id="NGKB01000005">
    <property type="protein sequence ID" value="RSU15492.1"/>
    <property type="molecule type" value="Genomic_DNA"/>
</dbReference>
<proteinExistence type="predicted"/>
<dbReference type="OrthoDB" id="4410706at2"/>
<feature type="transmembrane region" description="Helical" evidence="1">
    <location>
        <begin position="6"/>
        <end position="28"/>
    </location>
</feature>
<dbReference type="AlphaFoldDB" id="A0A430B5I3"/>
<sequence length="409" mass="47767">MRFREALIIFVGISLMVFGISYFIYRYIFKKDLKNWKLNVFMIVVTLSGTGLFLPQTINYVMEKKGIIKNENVEYVSGKKVVSHANARERLVLPTAYDTIENTHPSVISFPEKWNGYKYWMAITAYPQGKAVYENPHIFKSNDLLEWIPDEQNPLDEPKSEKFNGEVPLQYDSDTNIIYNKEENRLEMFWRYVDDIKGDVIVYRMTTKDGVTWTDKEVAYKAKRDKGDWLSPAFYKDENGYQVWYVANGYRIWHRTSKDGFKWSAPTETKMKYSNADNMKHWHLDVQKTDLGFETVVSGYEDDGTNNLSLRHVMNLYYSKSKDGKTWDDLEPIIFPSKDKHQFDGKGLYKSALLKENGKYYVFYSGIGFDETRGIGLSYGKDIHNLKGLNYSDTSDLLKDKKEKTDSSK</sequence>
<keyword evidence="1" id="KW-0812">Transmembrane</keyword>
<dbReference type="Gene3D" id="2.115.10.20">
    <property type="entry name" value="Glycosyl hydrolase domain, family 43"/>
    <property type="match status" value="1"/>
</dbReference>
<dbReference type="GeneID" id="95580827"/>
<evidence type="ECO:0000313" key="2">
    <source>
        <dbReference type="EMBL" id="RSU15492.1"/>
    </source>
</evidence>
<reference evidence="2 3" key="1">
    <citation type="submission" date="2017-05" db="EMBL/GenBank/DDBJ databases">
        <title>Vagococcus spp. assemblies.</title>
        <authorList>
            <person name="Gulvik C.A."/>
        </authorList>
    </citation>
    <scope>NUCLEOTIDE SEQUENCE [LARGE SCALE GENOMIC DNA]</scope>
    <source>
        <strain evidence="2 3">SS1714</strain>
    </source>
</reference>
<organism evidence="2 3">
    <name type="scientific">Vagococcus carniphilus</name>
    <dbReference type="NCBI Taxonomy" id="218144"/>
    <lineage>
        <taxon>Bacteria</taxon>
        <taxon>Bacillati</taxon>
        <taxon>Bacillota</taxon>
        <taxon>Bacilli</taxon>
        <taxon>Lactobacillales</taxon>
        <taxon>Enterococcaceae</taxon>
        <taxon>Vagococcus</taxon>
    </lineage>
</organism>
<gene>
    <name evidence="2" type="ORF">CBF28_07125</name>
</gene>
<keyword evidence="3" id="KW-1185">Reference proteome</keyword>
<comment type="caution">
    <text evidence="2">The sequence shown here is derived from an EMBL/GenBank/DDBJ whole genome shotgun (WGS) entry which is preliminary data.</text>
</comment>
<keyword evidence="1" id="KW-1133">Transmembrane helix</keyword>
<evidence type="ECO:0000313" key="3">
    <source>
        <dbReference type="Proteomes" id="UP000288028"/>
    </source>
</evidence>